<dbReference type="InterPro" id="IPR052337">
    <property type="entry name" value="SAT4-like"/>
</dbReference>
<feature type="transmembrane region" description="Helical" evidence="7">
    <location>
        <begin position="287"/>
        <end position="310"/>
    </location>
</feature>
<dbReference type="PANTHER" id="PTHR33048:SF108">
    <property type="entry name" value="INTEGRAL MEMBRANE PROTEIN"/>
    <property type="match status" value="1"/>
</dbReference>
<evidence type="ECO:0000256" key="7">
    <source>
        <dbReference type="SAM" id="Phobius"/>
    </source>
</evidence>
<dbReference type="GO" id="GO:0016020">
    <property type="term" value="C:membrane"/>
    <property type="evidence" value="ECO:0007669"/>
    <property type="project" value="UniProtKB-SubCell"/>
</dbReference>
<comment type="caution">
    <text evidence="9">The sequence shown here is derived from an EMBL/GenBank/DDBJ whole genome shotgun (WGS) entry which is preliminary data.</text>
</comment>
<evidence type="ECO:0000256" key="4">
    <source>
        <dbReference type="ARBA" id="ARBA00023136"/>
    </source>
</evidence>
<gene>
    <name evidence="9" type="ORF">MHUMG1_03989</name>
</gene>
<dbReference type="PANTHER" id="PTHR33048">
    <property type="entry name" value="PTH11-LIKE INTEGRAL MEMBRANE PROTEIN (AFU_ORTHOLOGUE AFUA_5G11245)"/>
    <property type="match status" value="1"/>
</dbReference>
<feature type="region of interest" description="Disordered" evidence="6">
    <location>
        <begin position="136"/>
        <end position="160"/>
    </location>
</feature>
<evidence type="ECO:0000256" key="2">
    <source>
        <dbReference type="ARBA" id="ARBA00022692"/>
    </source>
</evidence>
<keyword evidence="3 7" id="KW-1133">Transmembrane helix</keyword>
<dbReference type="InterPro" id="IPR049326">
    <property type="entry name" value="Rhodopsin_dom_fungi"/>
</dbReference>
<reference evidence="9 10" key="1">
    <citation type="submission" date="2020-07" db="EMBL/GenBank/DDBJ databases">
        <title>Metarhizium humberi genome.</title>
        <authorList>
            <person name="Lysoe E."/>
        </authorList>
    </citation>
    <scope>NUCLEOTIDE SEQUENCE [LARGE SCALE GENOMIC DNA]</scope>
    <source>
        <strain evidence="9 10">ESALQ1638</strain>
    </source>
</reference>
<keyword evidence="10" id="KW-1185">Reference proteome</keyword>
<proteinExistence type="inferred from homology"/>
<feature type="transmembrane region" description="Helical" evidence="7">
    <location>
        <begin position="370"/>
        <end position="390"/>
    </location>
</feature>
<evidence type="ECO:0000256" key="5">
    <source>
        <dbReference type="ARBA" id="ARBA00038359"/>
    </source>
</evidence>
<evidence type="ECO:0000313" key="10">
    <source>
        <dbReference type="Proteomes" id="UP000764110"/>
    </source>
</evidence>
<evidence type="ECO:0000259" key="8">
    <source>
        <dbReference type="Pfam" id="PF20684"/>
    </source>
</evidence>
<feature type="transmembrane region" description="Helical" evidence="7">
    <location>
        <begin position="252"/>
        <end position="275"/>
    </location>
</feature>
<feature type="transmembrane region" description="Helical" evidence="7">
    <location>
        <begin position="173"/>
        <end position="191"/>
    </location>
</feature>
<feature type="transmembrane region" description="Helical" evidence="7">
    <location>
        <begin position="212"/>
        <end position="232"/>
    </location>
</feature>
<sequence length="502" mass="54603">MATTRTKPDALDALDAMVARGQHRRRLRCQVAHVSPLSRSKSWTAASAGLEKAKWIKARLGAQKRLLHRRRFGSRCPASFTRGPADVTRATRALHGHDGAERISLTFAPVLRTGSGASWPSIVAESMKAALIAPTDTESKTPSAGNMSYPGAAPPPPGATADLDNPQDVLRTVNYVTQALTLLLTTAFVLTRLYAKSRILGGGITIDDYATYIAYVLMVGYCITAVFASMHGGGLNQWEVRREDIQPFFQSGYAATLFYAPMALAVKLALLVIIIRVFGSVHKKTLVGVYVLIGMLVAYYGSGFFIKLFICWPISAYWRGERDKCLNQSAIITSDAIISVISDLTILLLPTPLTWSLQLPRRKRLRVSGILCAGGIATAFSIYRLILIIAERRSANQTVVFVQVILSGNAEVGIGLICACLPAVSALYIQKTRGSSYLKQSGYGRTGSSNTPSRNNEIMLTRSFQVDTSSVHYEAQNMGNDELALVSKHPLSHKGSRSDSVY</sequence>
<evidence type="ECO:0000256" key="6">
    <source>
        <dbReference type="SAM" id="MobiDB-lite"/>
    </source>
</evidence>
<evidence type="ECO:0000256" key="3">
    <source>
        <dbReference type="ARBA" id="ARBA00022989"/>
    </source>
</evidence>
<keyword evidence="2 7" id="KW-0812">Transmembrane</keyword>
<dbReference type="EMBL" id="JACEFI010000005">
    <property type="protein sequence ID" value="KAH0598685.1"/>
    <property type="molecule type" value="Genomic_DNA"/>
</dbReference>
<accession>A0A9P8ME80</accession>
<dbReference type="Pfam" id="PF20684">
    <property type="entry name" value="Fung_rhodopsin"/>
    <property type="match status" value="1"/>
</dbReference>
<evidence type="ECO:0000256" key="1">
    <source>
        <dbReference type="ARBA" id="ARBA00004141"/>
    </source>
</evidence>
<comment type="similarity">
    <text evidence="5">Belongs to the SAT4 family.</text>
</comment>
<dbReference type="Proteomes" id="UP000764110">
    <property type="component" value="Unassembled WGS sequence"/>
</dbReference>
<protein>
    <recommendedName>
        <fullName evidence="8">Rhodopsin domain-containing protein</fullName>
    </recommendedName>
</protein>
<feature type="transmembrane region" description="Helical" evidence="7">
    <location>
        <begin position="410"/>
        <end position="429"/>
    </location>
</feature>
<dbReference type="AlphaFoldDB" id="A0A9P8ME80"/>
<comment type="subcellular location">
    <subcellularLocation>
        <location evidence="1">Membrane</location>
        <topology evidence="1">Multi-pass membrane protein</topology>
    </subcellularLocation>
</comment>
<feature type="domain" description="Rhodopsin" evidence="8">
    <location>
        <begin position="192"/>
        <end position="428"/>
    </location>
</feature>
<name>A0A9P8ME80_9HYPO</name>
<keyword evidence="4 7" id="KW-0472">Membrane</keyword>
<organism evidence="9 10">
    <name type="scientific">Metarhizium humberi</name>
    <dbReference type="NCBI Taxonomy" id="2596975"/>
    <lineage>
        <taxon>Eukaryota</taxon>
        <taxon>Fungi</taxon>
        <taxon>Dikarya</taxon>
        <taxon>Ascomycota</taxon>
        <taxon>Pezizomycotina</taxon>
        <taxon>Sordariomycetes</taxon>
        <taxon>Hypocreomycetidae</taxon>
        <taxon>Hypocreales</taxon>
        <taxon>Clavicipitaceae</taxon>
        <taxon>Metarhizium</taxon>
    </lineage>
</organism>
<evidence type="ECO:0000313" key="9">
    <source>
        <dbReference type="EMBL" id="KAH0598685.1"/>
    </source>
</evidence>